<dbReference type="PANTHER" id="PTHR46481">
    <property type="entry name" value="ZINC FINGER BED DOMAIN-CONTAINING PROTEIN 4"/>
    <property type="match status" value="1"/>
</dbReference>
<dbReference type="AlphaFoldDB" id="A0AAW2V2E0"/>
<gene>
    <name evidence="2" type="ORF">Sradi_0854800</name>
</gene>
<dbReference type="InterPro" id="IPR012337">
    <property type="entry name" value="RNaseH-like_sf"/>
</dbReference>
<dbReference type="PANTHER" id="PTHR46481:SF7">
    <property type="entry name" value="ZINC FINGER BED DOMAIN-CONTAINING PROTEIN RICESLEEPER 2-LIKE"/>
    <property type="match status" value="1"/>
</dbReference>
<protein>
    <submittedName>
        <fullName evidence="2">Zinc finger BED domain-containing protein RICESLEEPER 2</fullName>
    </submittedName>
</protein>
<reference evidence="2" key="1">
    <citation type="submission" date="2020-06" db="EMBL/GenBank/DDBJ databases">
        <authorList>
            <person name="Li T."/>
            <person name="Hu X."/>
            <person name="Zhang T."/>
            <person name="Song X."/>
            <person name="Zhang H."/>
            <person name="Dai N."/>
            <person name="Sheng W."/>
            <person name="Hou X."/>
            <person name="Wei L."/>
        </authorList>
    </citation>
    <scope>NUCLEOTIDE SEQUENCE</scope>
    <source>
        <strain evidence="2">G02</strain>
        <tissue evidence="2">Leaf</tissue>
    </source>
</reference>
<dbReference type="EMBL" id="JACGWJ010000004">
    <property type="protein sequence ID" value="KAL0423200.1"/>
    <property type="molecule type" value="Genomic_DNA"/>
</dbReference>
<sequence length="504" mass="59011">MVELHQQVTKETMSTELSIPFNEHIMAEEFPAYFQAPLHLPTYDGTTNRAEHIHKFENIALLHSNGIKCRVFLTALTNSAQQWFDQLSAGVVRSFANSVPSSNTSLLEWPKSSEKGSQLPKFKYFCRYHREYGHDTNRCGQLQQEIERLIQIGHRRNYVDKEKRREQKEECPRHHSSHKVEQQDNDPHKREHKRKEAPAGEMSPENVLAKGIIRGVQLLVKLAEPKIQFGPKTEPKNSCIQMERKALEDDIISDDEMRLEDEGISDIPLEESQPHRLPKRKDTCKRSKVWDHFIAYTDGEGKPRARYTWTSNQRLTYICLTVHYIDSDWKMHKVILNFIPCPTHRGDDVGLLIETCLLDWGVDKVFAITMDNASSNDTIIAYLRRRFINWGTAILDGKYLHMRCVAHIINFIVKDGLKELNESIERVRTVVRYVHPSPARTRKFNDYVVEEKIQSKKSLCLDVPTRWNSVYTMLETGLIFQRVFERYEIYDVDFRNDFMPDRSY</sequence>
<name>A0AAW2V2E0_SESRA</name>
<proteinExistence type="predicted"/>
<feature type="region of interest" description="Disordered" evidence="1">
    <location>
        <begin position="158"/>
        <end position="206"/>
    </location>
</feature>
<dbReference type="SUPFAM" id="SSF53098">
    <property type="entry name" value="Ribonuclease H-like"/>
    <property type="match status" value="1"/>
</dbReference>
<dbReference type="InterPro" id="IPR052035">
    <property type="entry name" value="ZnF_BED_domain_contain"/>
</dbReference>
<comment type="caution">
    <text evidence="2">The sequence shown here is derived from an EMBL/GenBank/DDBJ whole genome shotgun (WGS) entry which is preliminary data.</text>
</comment>
<evidence type="ECO:0000313" key="2">
    <source>
        <dbReference type="EMBL" id="KAL0423200.1"/>
    </source>
</evidence>
<reference evidence="2" key="2">
    <citation type="journal article" date="2024" name="Plant">
        <title>Genomic evolution and insights into agronomic trait innovations of Sesamum species.</title>
        <authorList>
            <person name="Miao H."/>
            <person name="Wang L."/>
            <person name="Qu L."/>
            <person name="Liu H."/>
            <person name="Sun Y."/>
            <person name="Le M."/>
            <person name="Wang Q."/>
            <person name="Wei S."/>
            <person name="Zheng Y."/>
            <person name="Lin W."/>
            <person name="Duan Y."/>
            <person name="Cao H."/>
            <person name="Xiong S."/>
            <person name="Wang X."/>
            <person name="Wei L."/>
            <person name="Li C."/>
            <person name="Ma Q."/>
            <person name="Ju M."/>
            <person name="Zhao R."/>
            <person name="Li G."/>
            <person name="Mu C."/>
            <person name="Tian Q."/>
            <person name="Mei H."/>
            <person name="Zhang T."/>
            <person name="Gao T."/>
            <person name="Zhang H."/>
        </authorList>
    </citation>
    <scope>NUCLEOTIDE SEQUENCE</scope>
    <source>
        <strain evidence="2">G02</strain>
    </source>
</reference>
<evidence type="ECO:0000256" key="1">
    <source>
        <dbReference type="SAM" id="MobiDB-lite"/>
    </source>
</evidence>
<feature type="non-terminal residue" evidence="2">
    <location>
        <position position="504"/>
    </location>
</feature>
<organism evidence="2">
    <name type="scientific">Sesamum radiatum</name>
    <name type="common">Black benniseed</name>
    <dbReference type="NCBI Taxonomy" id="300843"/>
    <lineage>
        <taxon>Eukaryota</taxon>
        <taxon>Viridiplantae</taxon>
        <taxon>Streptophyta</taxon>
        <taxon>Embryophyta</taxon>
        <taxon>Tracheophyta</taxon>
        <taxon>Spermatophyta</taxon>
        <taxon>Magnoliopsida</taxon>
        <taxon>eudicotyledons</taxon>
        <taxon>Gunneridae</taxon>
        <taxon>Pentapetalae</taxon>
        <taxon>asterids</taxon>
        <taxon>lamiids</taxon>
        <taxon>Lamiales</taxon>
        <taxon>Pedaliaceae</taxon>
        <taxon>Sesamum</taxon>
    </lineage>
</organism>
<feature type="compositionally biased region" description="Basic and acidic residues" evidence="1">
    <location>
        <begin position="158"/>
        <end position="198"/>
    </location>
</feature>
<accession>A0AAW2V2E0</accession>